<name>A0A2S5A0G5_9SPHI</name>
<gene>
    <name evidence="3" type="ORF">C3K47_12720</name>
</gene>
<evidence type="ECO:0000256" key="2">
    <source>
        <dbReference type="SAM" id="Phobius"/>
    </source>
</evidence>
<evidence type="ECO:0000256" key="1">
    <source>
        <dbReference type="SAM" id="MobiDB-lite"/>
    </source>
</evidence>
<evidence type="ECO:0008006" key="5">
    <source>
        <dbReference type="Google" id="ProtNLM"/>
    </source>
</evidence>
<dbReference type="RefSeq" id="WP_103789519.1">
    <property type="nucleotide sequence ID" value="NZ_PQVF01000008.1"/>
</dbReference>
<keyword evidence="4" id="KW-1185">Reference proteome</keyword>
<keyword evidence="2" id="KW-0472">Membrane</keyword>
<proteinExistence type="predicted"/>
<keyword evidence="2" id="KW-0812">Transmembrane</keyword>
<dbReference type="Proteomes" id="UP000236893">
    <property type="component" value="Unassembled WGS sequence"/>
</dbReference>
<protein>
    <recommendedName>
        <fullName evidence="5">Lipopolysaccharide assembly protein A domain-containing protein</fullName>
    </recommendedName>
</protein>
<organism evidence="3 4">
    <name type="scientific">Solitalea longa</name>
    <dbReference type="NCBI Taxonomy" id="2079460"/>
    <lineage>
        <taxon>Bacteria</taxon>
        <taxon>Pseudomonadati</taxon>
        <taxon>Bacteroidota</taxon>
        <taxon>Sphingobacteriia</taxon>
        <taxon>Sphingobacteriales</taxon>
        <taxon>Sphingobacteriaceae</taxon>
        <taxon>Solitalea</taxon>
    </lineage>
</organism>
<feature type="transmembrane region" description="Helical" evidence="2">
    <location>
        <begin position="36"/>
        <end position="58"/>
    </location>
</feature>
<feature type="region of interest" description="Disordered" evidence="1">
    <location>
        <begin position="66"/>
        <end position="88"/>
    </location>
</feature>
<sequence length="88" mass="10001">MSFKTIFIITVTVLLTIILMQNTSEVNVRILMWDVRVSFILLMASIAILCFIAGYLAAFRKKRTSNVTIPGTPTNDKDLSQEDKNYLE</sequence>
<evidence type="ECO:0000313" key="3">
    <source>
        <dbReference type="EMBL" id="POY36056.1"/>
    </source>
</evidence>
<dbReference type="OrthoDB" id="798432at2"/>
<reference evidence="3 4" key="1">
    <citation type="submission" date="2018-01" db="EMBL/GenBank/DDBJ databases">
        <authorList>
            <person name="Gaut B.S."/>
            <person name="Morton B.R."/>
            <person name="Clegg M.T."/>
            <person name="Duvall M.R."/>
        </authorList>
    </citation>
    <scope>NUCLEOTIDE SEQUENCE [LARGE SCALE GENOMIC DNA]</scope>
    <source>
        <strain evidence="3 4">HR-AV</strain>
    </source>
</reference>
<keyword evidence="2" id="KW-1133">Transmembrane helix</keyword>
<accession>A0A2S5A0G5</accession>
<dbReference type="AlphaFoldDB" id="A0A2S5A0G5"/>
<feature type="compositionally biased region" description="Basic and acidic residues" evidence="1">
    <location>
        <begin position="75"/>
        <end position="88"/>
    </location>
</feature>
<dbReference type="EMBL" id="PQVF01000008">
    <property type="protein sequence ID" value="POY36056.1"/>
    <property type="molecule type" value="Genomic_DNA"/>
</dbReference>
<comment type="caution">
    <text evidence="3">The sequence shown here is derived from an EMBL/GenBank/DDBJ whole genome shotgun (WGS) entry which is preliminary data.</text>
</comment>
<evidence type="ECO:0000313" key="4">
    <source>
        <dbReference type="Proteomes" id="UP000236893"/>
    </source>
</evidence>